<keyword evidence="2" id="KW-0805">Transcription regulation</keyword>
<dbReference type="Proteomes" id="UP000515561">
    <property type="component" value="Chromosome"/>
</dbReference>
<dbReference type="GO" id="GO:0006352">
    <property type="term" value="P:DNA-templated transcription initiation"/>
    <property type="evidence" value="ECO:0007669"/>
    <property type="project" value="InterPro"/>
</dbReference>
<comment type="similarity">
    <text evidence="1">Belongs to the sigma-70 factor family. ECF subfamily.</text>
</comment>
<protein>
    <submittedName>
        <fullName evidence="7">RNA polymerase subunit sigma</fullName>
    </submittedName>
</protein>
<dbReference type="Pfam" id="PF04542">
    <property type="entry name" value="Sigma70_r2"/>
    <property type="match status" value="1"/>
</dbReference>
<accession>A0A6S6QYB1</accession>
<keyword evidence="5" id="KW-0804">Transcription</keyword>
<dbReference type="InterPro" id="IPR039425">
    <property type="entry name" value="RNA_pol_sigma-70-like"/>
</dbReference>
<evidence type="ECO:0000256" key="4">
    <source>
        <dbReference type="ARBA" id="ARBA00023125"/>
    </source>
</evidence>
<evidence type="ECO:0000256" key="1">
    <source>
        <dbReference type="ARBA" id="ARBA00010641"/>
    </source>
</evidence>
<dbReference type="InterPro" id="IPR007627">
    <property type="entry name" value="RNA_pol_sigma70_r2"/>
</dbReference>
<dbReference type="EMBL" id="AP023367">
    <property type="protein sequence ID" value="BCJ92867.1"/>
    <property type="molecule type" value="Genomic_DNA"/>
</dbReference>
<evidence type="ECO:0000259" key="6">
    <source>
        <dbReference type="Pfam" id="PF04542"/>
    </source>
</evidence>
<organism evidence="7 8">
    <name type="scientific">Anaerocolumna cellulosilytica</name>
    <dbReference type="NCBI Taxonomy" id="433286"/>
    <lineage>
        <taxon>Bacteria</taxon>
        <taxon>Bacillati</taxon>
        <taxon>Bacillota</taxon>
        <taxon>Clostridia</taxon>
        <taxon>Lachnospirales</taxon>
        <taxon>Lachnospiraceae</taxon>
        <taxon>Anaerocolumna</taxon>
    </lineage>
</organism>
<dbReference type="KEGG" id="acel:acsn021_04360"/>
<dbReference type="InterPro" id="IPR036388">
    <property type="entry name" value="WH-like_DNA-bd_sf"/>
</dbReference>
<gene>
    <name evidence="7" type="ORF">acsn021_04360</name>
</gene>
<keyword evidence="3" id="KW-0731">Sigma factor</keyword>
<dbReference type="Gene3D" id="1.10.1740.10">
    <property type="match status" value="1"/>
</dbReference>
<proteinExistence type="inferred from homology"/>
<dbReference type="InterPro" id="IPR014284">
    <property type="entry name" value="RNA_pol_sigma-70_dom"/>
</dbReference>
<dbReference type="AlphaFoldDB" id="A0A6S6QYB1"/>
<keyword evidence="4" id="KW-0238">DNA-binding</keyword>
<evidence type="ECO:0000313" key="8">
    <source>
        <dbReference type="Proteomes" id="UP000515561"/>
    </source>
</evidence>
<evidence type="ECO:0000256" key="2">
    <source>
        <dbReference type="ARBA" id="ARBA00023015"/>
    </source>
</evidence>
<reference evidence="7 8" key="1">
    <citation type="journal article" date="2016" name="Int. J. Syst. Evol. Microbiol.">
        <title>Descriptions of Anaerotaenia torta gen. nov., sp. nov. and Anaerocolumna cellulosilytica gen. nov., sp. nov. isolated from a methanogenic reactor of cattle waste.</title>
        <authorList>
            <person name="Uek A."/>
            <person name="Ohtaki Y."/>
            <person name="Kaku N."/>
            <person name="Ueki K."/>
        </authorList>
    </citation>
    <scope>NUCLEOTIDE SEQUENCE [LARGE SCALE GENOMIC DNA]</scope>
    <source>
        <strain evidence="7 8">SN021</strain>
    </source>
</reference>
<dbReference type="PANTHER" id="PTHR43133:SF52">
    <property type="entry name" value="ECF RNA POLYMERASE SIGMA FACTOR SIGL"/>
    <property type="match status" value="1"/>
</dbReference>
<dbReference type="InterPro" id="IPR013324">
    <property type="entry name" value="RNA_pol_sigma_r3/r4-like"/>
</dbReference>
<keyword evidence="8" id="KW-1185">Reference proteome</keyword>
<evidence type="ECO:0000313" key="7">
    <source>
        <dbReference type="EMBL" id="BCJ92867.1"/>
    </source>
</evidence>
<sequence>MDSMEQIYRKYAKNVYGFLLTKTQNPDLAEELTQETFYQAVKGIDNFKGKSSVSTWLCGIAKNIWYEYMRKQKNQVSLEEASEVSVNSAEADFFKAWSNMNVLKVLHKLKDPMREVMYLRLIGNLTFRQIGEIMDKSENWARVTYYRGKEIVIKEAGL</sequence>
<dbReference type="InterPro" id="IPR013325">
    <property type="entry name" value="RNA_pol_sigma_r2"/>
</dbReference>
<evidence type="ECO:0000256" key="3">
    <source>
        <dbReference type="ARBA" id="ARBA00023082"/>
    </source>
</evidence>
<dbReference type="GO" id="GO:0016987">
    <property type="term" value="F:sigma factor activity"/>
    <property type="evidence" value="ECO:0007669"/>
    <property type="project" value="UniProtKB-KW"/>
</dbReference>
<dbReference type="SUPFAM" id="SSF88946">
    <property type="entry name" value="Sigma2 domain of RNA polymerase sigma factors"/>
    <property type="match status" value="1"/>
</dbReference>
<feature type="domain" description="RNA polymerase sigma-70 region 2" evidence="6">
    <location>
        <begin position="7"/>
        <end position="73"/>
    </location>
</feature>
<dbReference type="SUPFAM" id="SSF88659">
    <property type="entry name" value="Sigma3 and sigma4 domains of RNA polymerase sigma factors"/>
    <property type="match status" value="1"/>
</dbReference>
<evidence type="ECO:0000256" key="5">
    <source>
        <dbReference type="ARBA" id="ARBA00023163"/>
    </source>
</evidence>
<dbReference type="PANTHER" id="PTHR43133">
    <property type="entry name" value="RNA POLYMERASE ECF-TYPE SIGMA FACTO"/>
    <property type="match status" value="1"/>
</dbReference>
<dbReference type="NCBIfam" id="TIGR02937">
    <property type="entry name" value="sigma70-ECF"/>
    <property type="match status" value="1"/>
</dbReference>
<name>A0A6S6QYB1_9FIRM</name>
<dbReference type="Gene3D" id="1.10.10.10">
    <property type="entry name" value="Winged helix-like DNA-binding domain superfamily/Winged helix DNA-binding domain"/>
    <property type="match status" value="1"/>
</dbReference>
<dbReference type="RefSeq" id="WP_184092711.1">
    <property type="nucleotide sequence ID" value="NZ_AP023367.1"/>
</dbReference>
<dbReference type="GO" id="GO:0003677">
    <property type="term" value="F:DNA binding"/>
    <property type="evidence" value="ECO:0007669"/>
    <property type="project" value="UniProtKB-KW"/>
</dbReference>